<keyword evidence="2" id="KW-1185">Reference proteome</keyword>
<dbReference type="WBParaSite" id="maker-uti_cns_0045353-snap-gene-0.11-mRNA-1">
    <property type="protein sequence ID" value="maker-uti_cns_0045353-snap-gene-0.11-mRNA-1"/>
    <property type="gene ID" value="maker-uti_cns_0045353-snap-gene-0.11"/>
</dbReference>
<organism evidence="2 3">
    <name type="scientific">Macrostomum lignano</name>
    <dbReference type="NCBI Taxonomy" id="282301"/>
    <lineage>
        <taxon>Eukaryota</taxon>
        <taxon>Metazoa</taxon>
        <taxon>Spiralia</taxon>
        <taxon>Lophotrochozoa</taxon>
        <taxon>Platyhelminthes</taxon>
        <taxon>Rhabditophora</taxon>
        <taxon>Macrostomorpha</taxon>
        <taxon>Macrostomida</taxon>
        <taxon>Macrostomidae</taxon>
        <taxon>Macrostomum</taxon>
    </lineage>
</organism>
<evidence type="ECO:0000313" key="3">
    <source>
        <dbReference type="WBParaSite" id="maker-uti_cns_0045353-snap-gene-0.11-mRNA-1"/>
    </source>
</evidence>
<proteinExistence type="predicted"/>
<dbReference type="AlphaFoldDB" id="A0A1I8IYM4"/>
<dbReference type="InterPro" id="IPR007053">
    <property type="entry name" value="LRAT_dom"/>
</dbReference>
<evidence type="ECO:0000313" key="2">
    <source>
        <dbReference type="Proteomes" id="UP000095280"/>
    </source>
</evidence>
<feature type="domain" description="LRAT" evidence="1">
    <location>
        <begin position="29"/>
        <end position="139"/>
    </location>
</feature>
<dbReference type="Gene3D" id="3.90.1720.10">
    <property type="entry name" value="endopeptidase domain like (from Nostoc punctiforme)"/>
    <property type="match status" value="1"/>
</dbReference>
<dbReference type="Pfam" id="PF04970">
    <property type="entry name" value="LRAT"/>
    <property type="match status" value="1"/>
</dbReference>
<name>A0A1I8IYM4_9PLAT</name>
<dbReference type="Proteomes" id="UP000095280">
    <property type="component" value="Unplaced"/>
</dbReference>
<dbReference type="PROSITE" id="PS51934">
    <property type="entry name" value="LRAT"/>
    <property type="match status" value="1"/>
</dbReference>
<evidence type="ECO:0000259" key="1">
    <source>
        <dbReference type="PROSITE" id="PS51934"/>
    </source>
</evidence>
<protein>
    <submittedName>
        <fullName evidence="3">LRAT domain-containing protein</fullName>
    </submittedName>
</protein>
<reference evidence="3" key="1">
    <citation type="submission" date="2016-11" db="UniProtKB">
        <authorList>
            <consortium name="WormBaseParasite"/>
        </authorList>
    </citation>
    <scope>IDENTIFICATION</scope>
</reference>
<sequence>MCVRLKTGFTDFKPQRIRNAIRATVPGGAVSFNRIGFHHFAIFLGWARPKGDDSEPIPLLCHLSGDATSHPTSVRLEDFRDIVQNSIIRVYRCYCSASRRSQVILECLYRVGTIGFNPVTNNCEHFVRQVICGEKVSHQTNLTLAVPLLRLPRLIIGSSMVGAAALSESFSCAGKLEDSRSLGMLNPDMDLIEITLSNRGLNLTSIKLNASCTRDFEGCSRFCKQTLYSCNTCAGAAVCKTCQKFCHKDCQLTAGKVQDGQCHCTHSKRKEATQLHPKMISEIKSQEKLKWS</sequence>
<accession>A0A1I8IYM4</accession>